<evidence type="ECO:0000313" key="13">
    <source>
        <dbReference type="Proteomes" id="UP000031820"/>
    </source>
</evidence>
<evidence type="ECO:0000313" key="10">
    <source>
        <dbReference type="EMBL" id="KII02884.1"/>
    </source>
</evidence>
<accession>A0A486V387</accession>
<evidence type="ECO:0000313" key="11">
    <source>
        <dbReference type="EMBL" id="VGL74316.1"/>
    </source>
</evidence>
<proteinExistence type="predicted"/>
<reference evidence="10 13" key="1">
    <citation type="submission" date="2014-10" db="EMBL/GenBank/DDBJ databases">
        <title>Plasmid movement, recombination, and chromosomal integration amongst multidrug resistant commensal Escherichia coli clones within a single commercial turkey flock.</title>
        <authorList>
            <person name="Lang K."/>
            <person name="Dorn K."/>
            <person name="Danzeisen J."/>
            <person name="Johnson T."/>
        </authorList>
    </citation>
    <scope>NUCLEOTIDE SEQUENCE [LARGE SCALE GENOMIC DNA]</scope>
    <source>
        <strain evidence="10 13">UMNturkey9</strain>
    </source>
</reference>
<evidence type="ECO:0000256" key="8">
    <source>
        <dbReference type="SAM" id="Phobius"/>
    </source>
</evidence>
<evidence type="ECO:0000256" key="3">
    <source>
        <dbReference type="ARBA" id="ARBA00022692"/>
    </source>
</evidence>
<evidence type="ECO:0000256" key="7">
    <source>
        <dbReference type="ARBA" id="ARBA00023136"/>
    </source>
</evidence>
<keyword evidence="4" id="KW-0547">Nucleotide-binding</keyword>
<feature type="transmembrane region" description="Helical" evidence="8">
    <location>
        <begin position="164"/>
        <end position="182"/>
    </location>
</feature>
<dbReference type="InterPro" id="IPR043760">
    <property type="entry name" value="PycTM_dom"/>
</dbReference>
<dbReference type="RefSeq" id="WP_000389592.1">
    <property type="nucleotide sequence ID" value="NZ_BIHB01000006.1"/>
</dbReference>
<keyword evidence="7 8" id="KW-0472">Membrane</keyword>
<keyword evidence="6" id="KW-0051">Antiviral defense</keyword>
<dbReference type="AlphaFoldDB" id="A0A486V387"/>
<keyword evidence="2" id="KW-1003">Cell membrane</keyword>
<dbReference type="EMBL" id="JRRF01000018">
    <property type="protein sequence ID" value="KII02884.1"/>
    <property type="molecule type" value="Genomic_DNA"/>
</dbReference>
<evidence type="ECO:0000256" key="2">
    <source>
        <dbReference type="ARBA" id="ARBA00022475"/>
    </source>
</evidence>
<sequence length="184" mass="20975">MEDKINFLYQSLNDTQATIKAIDVKIGFLFVIAFMPITVLQTLNSTVMTIWSANAIYKLCLISICVSWLLSVVYLFLALTSISDPNKHMHGAKPSGLFYGKGIFKIETENFGFKIKVTSNLTVDEVVSNLPDQNGILKELTYEKMKITYIREIKLGYYSRSTKLMSFWLLLSTAIYLINNFIKI</sequence>
<dbReference type="Proteomes" id="UP000031820">
    <property type="component" value="Unassembled WGS sequence"/>
</dbReference>
<dbReference type="EMBL" id="CAAHCS010000004">
    <property type="protein sequence ID" value="VGL74316.1"/>
    <property type="molecule type" value="Genomic_DNA"/>
</dbReference>
<evidence type="ECO:0000256" key="5">
    <source>
        <dbReference type="ARBA" id="ARBA00022989"/>
    </source>
</evidence>
<feature type="transmembrane region" description="Helical" evidence="8">
    <location>
        <begin position="55"/>
        <end position="79"/>
    </location>
</feature>
<comment type="subcellular location">
    <subcellularLocation>
        <location evidence="1">Cell membrane</location>
    </subcellularLocation>
</comment>
<keyword evidence="5 8" id="KW-1133">Transmembrane helix</keyword>
<evidence type="ECO:0000256" key="4">
    <source>
        <dbReference type="ARBA" id="ARBA00022741"/>
    </source>
</evidence>
<reference evidence="12" key="2">
    <citation type="submission" date="2019-03" db="EMBL/GenBank/DDBJ databases">
        <authorList>
            <consortium name="Pathogen Informatics"/>
        </authorList>
    </citation>
    <scope>NUCLEOTIDE SEQUENCE</scope>
    <source>
        <strain evidence="12">5012STDY7626360</strain>
        <strain evidence="11">5012STDY7626446</strain>
    </source>
</reference>
<evidence type="ECO:0000313" key="12">
    <source>
        <dbReference type="EMBL" id="VGM44765.1"/>
    </source>
</evidence>
<feature type="domain" description="Pycsar effector protein" evidence="9">
    <location>
        <begin position="8"/>
        <end position="101"/>
    </location>
</feature>
<dbReference type="Pfam" id="PF18967">
    <property type="entry name" value="PycTM"/>
    <property type="match status" value="1"/>
</dbReference>
<evidence type="ECO:0000256" key="6">
    <source>
        <dbReference type="ARBA" id="ARBA00023118"/>
    </source>
</evidence>
<organism evidence="12">
    <name type="scientific">Klebsiella pneumoniae</name>
    <dbReference type="NCBI Taxonomy" id="573"/>
    <lineage>
        <taxon>Bacteria</taxon>
        <taxon>Pseudomonadati</taxon>
        <taxon>Pseudomonadota</taxon>
        <taxon>Gammaproteobacteria</taxon>
        <taxon>Enterobacterales</taxon>
        <taxon>Enterobacteriaceae</taxon>
        <taxon>Klebsiella/Raoultella group</taxon>
        <taxon>Klebsiella</taxon>
        <taxon>Klebsiella pneumoniae complex</taxon>
    </lineage>
</organism>
<protein>
    <recommendedName>
        <fullName evidence="9">Pycsar effector protein domain-containing protein</fullName>
    </recommendedName>
</protein>
<evidence type="ECO:0000256" key="1">
    <source>
        <dbReference type="ARBA" id="ARBA00004236"/>
    </source>
</evidence>
<keyword evidence="3 8" id="KW-0812">Transmembrane</keyword>
<name>A0A486V387_KLEPN</name>
<feature type="transmembrane region" description="Helical" evidence="8">
    <location>
        <begin position="21"/>
        <end position="43"/>
    </location>
</feature>
<evidence type="ECO:0000259" key="9">
    <source>
        <dbReference type="Pfam" id="PF18967"/>
    </source>
</evidence>
<gene>
    <name evidence="10" type="ORF">LS45_21355</name>
    <name evidence="12" type="ORF">SAMEA4873561_02611</name>
    <name evidence="11" type="ORF">SAMEA4873648_03110</name>
</gene>
<dbReference type="EMBL" id="CAAHDG010000007">
    <property type="protein sequence ID" value="VGM44765.1"/>
    <property type="molecule type" value="Genomic_DNA"/>
</dbReference>